<gene>
    <name evidence="2" type="ORF">MOC89_04430</name>
</gene>
<name>A0A9Q4E198_BACSC</name>
<dbReference type="InterPro" id="IPR019999">
    <property type="entry name" value="Anth_synth_I-like"/>
</dbReference>
<dbReference type="AlphaFoldDB" id="A0A9Q4E198"/>
<accession>A0A9Q4E198</accession>
<organism evidence="2 3">
    <name type="scientific">Bacillus spizizenii</name>
    <name type="common">Bacillus subtilis subsp. spizizenii</name>
    <dbReference type="NCBI Taxonomy" id="96241"/>
    <lineage>
        <taxon>Bacteria</taxon>
        <taxon>Bacillati</taxon>
        <taxon>Bacillota</taxon>
        <taxon>Bacilli</taxon>
        <taxon>Bacillales</taxon>
        <taxon>Bacillaceae</taxon>
        <taxon>Bacillus</taxon>
    </lineage>
</organism>
<proteinExistence type="predicted"/>
<dbReference type="PANTHER" id="PTHR11236:SF9">
    <property type="entry name" value="ANTHRANILATE SYNTHASE COMPONENT 1"/>
    <property type="match status" value="1"/>
</dbReference>
<dbReference type="InterPro" id="IPR015890">
    <property type="entry name" value="Chorismate_C"/>
</dbReference>
<dbReference type="InterPro" id="IPR005801">
    <property type="entry name" value="ADC_synthase"/>
</dbReference>
<evidence type="ECO:0000259" key="1">
    <source>
        <dbReference type="Pfam" id="PF00425"/>
    </source>
</evidence>
<dbReference type="Gene3D" id="3.60.120.10">
    <property type="entry name" value="Anthranilate synthase"/>
    <property type="match status" value="1"/>
</dbReference>
<evidence type="ECO:0000313" key="3">
    <source>
        <dbReference type="Proteomes" id="UP001078573"/>
    </source>
</evidence>
<dbReference type="PRINTS" id="PR00095">
    <property type="entry name" value="ANTSNTHASEI"/>
</dbReference>
<reference evidence="2" key="1">
    <citation type="submission" date="2022-02" db="EMBL/GenBank/DDBJ databases">
        <title>Crop Bioprotection Bacillus Genome Sequencing.</title>
        <authorList>
            <person name="Dunlap C."/>
        </authorList>
    </citation>
    <scope>NUCLEOTIDE SEQUENCE</scope>
    <source>
        <strain evidence="2">WR1O2A-53</strain>
    </source>
</reference>
<sequence length="469" mass="53061">MIQTEAINWRINEYTVSEVLTIDILRKQLLTLYPNSSLFETSSGFQEVDGADTTFMVDLLFEITLVDGTWKIESKEFFNIYNEPVNVILNREGSSIWERFREITKLLNLPDSFPIVFMLSYSAARFVEDIPNMKIDHSEPEVVFRVYKNVVSVDKERNLATVKSLSCNDRIIDKRKELTSFIKENYIHKSKVNWDKGEMIDVTDKEKFLQAVNHAKQYIKDGEIYQVQLCRTTFSSADIPPLELYERLSLVNPSPYMYYIELNKQHIISSSPELMIRIKDNVAQVRPIAGTMSKNDIRDTPLNEIPKESAEHLMLVDLARNDLARCALSGGLKVTNLMKLEPYGDIDHLVSTVETKIKEGIDIWDLISSNFPAGTMTGAPKVRAMEIIAELEDTPRGLYSGCGGYFTSKGEGIFALTIRTIIGNPGNYKLCSAAGIVADSEPSAEWDEAGIKTKSFAKAIDPKLNYKEG</sequence>
<protein>
    <submittedName>
        <fullName evidence="2">Anthranilate synthase component I family protein</fullName>
    </submittedName>
</protein>
<dbReference type="Proteomes" id="UP001078573">
    <property type="component" value="Unassembled WGS sequence"/>
</dbReference>
<dbReference type="PANTHER" id="PTHR11236">
    <property type="entry name" value="AMINOBENZOATE/ANTHRANILATE SYNTHASE"/>
    <property type="match status" value="1"/>
</dbReference>
<evidence type="ECO:0000313" key="2">
    <source>
        <dbReference type="EMBL" id="MCY8456140.1"/>
    </source>
</evidence>
<dbReference type="GO" id="GO:0000162">
    <property type="term" value="P:L-tryptophan biosynthetic process"/>
    <property type="evidence" value="ECO:0007669"/>
    <property type="project" value="TreeGrafter"/>
</dbReference>
<dbReference type="SUPFAM" id="SSF56322">
    <property type="entry name" value="ADC synthase"/>
    <property type="match status" value="1"/>
</dbReference>
<comment type="caution">
    <text evidence="2">The sequence shown here is derived from an EMBL/GenBank/DDBJ whole genome shotgun (WGS) entry which is preliminary data.</text>
</comment>
<dbReference type="Pfam" id="PF00425">
    <property type="entry name" value="Chorismate_bind"/>
    <property type="match status" value="1"/>
</dbReference>
<feature type="domain" description="Chorismate-utilising enzyme C-terminal" evidence="1">
    <location>
        <begin position="204"/>
        <end position="451"/>
    </location>
</feature>
<dbReference type="EMBL" id="JALAPQ010000004">
    <property type="protein sequence ID" value="MCY8456140.1"/>
    <property type="molecule type" value="Genomic_DNA"/>
</dbReference>